<accession>A0A6J5T9G0</accession>
<dbReference type="EMBL" id="LR796815">
    <property type="protein sequence ID" value="CAB4168036.1"/>
    <property type="molecule type" value="Genomic_DNA"/>
</dbReference>
<proteinExistence type="predicted"/>
<dbReference type="PROSITE" id="PS51257">
    <property type="entry name" value="PROKAR_LIPOPROTEIN"/>
    <property type="match status" value="1"/>
</dbReference>
<reference evidence="4" key="1">
    <citation type="submission" date="2020-05" db="EMBL/GenBank/DDBJ databases">
        <authorList>
            <person name="Chiriac C."/>
            <person name="Salcher M."/>
            <person name="Ghai R."/>
            <person name="Kavagutti S V."/>
        </authorList>
    </citation>
    <scope>NUCLEOTIDE SEQUENCE</scope>
</reference>
<name>A0A6J5T9G0_9CAUD</name>
<evidence type="ECO:0000313" key="4">
    <source>
        <dbReference type="EMBL" id="CAB4223107.1"/>
    </source>
</evidence>
<protein>
    <recommendedName>
        <fullName evidence="5">Lipoprotein</fullName>
    </recommendedName>
</protein>
<evidence type="ECO:0000313" key="1">
    <source>
        <dbReference type="EMBL" id="CAB4168036.1"/>
    </source>
</evidence>
<organism evidence="4">
    <name type="scientific">uncultured Caudovirales phage</name>
    <dbReference type="NCBI Taxonomy" id="2100421"/>
    <lineage>
        <taxon>Viruses</taxon>
        <taxon>Duplodnaviria</taxon>
        <taxon>Heunggongvirae</taxon>
        <taxon>Uroviricota</taxon>
        <taxon>Caudoviricetes</taxon>
        <taxon>Peduoviridae</taxon>
        <taxon>Maltschvirus</taxon>
        <taxon>Maltschvirus maltsch</taxon>
    </lineage>
</organism>
<evidence type="ECO:0000313" key="3">
    <source>
        <dbReference type="EMBL" id="CAB4177084.1"/>
    </source>
</evidence>
<dbReference type="EMBL" id="LR796944">
    <property type="protein sequence ID" value="CAB4177084.1"/>
    <property type="molecule type" value="Genomic_DNA"/>
</dbReference>
<dbReference type="EMBL" id="LR797534">
    <property type="protein sequence ID" value="CAB4223107.1"/>
    <property type="molecule type" value="Genomic_DNA"/>
</dbReference>
<evidence type="ECO:0008006" key="5">
    <source>
        <dbReference type="Google" id="ProtNLM"/>
    </source>
</evidence>
<dbReference type="EMBL" id="LR796858">
    <property type="protein sequence ID" value="CAB4170789.1"/>
    <property type="molecule type" value="Genomic_DNA"/>
</dbReference>
<gene>
    <name evidence="4" type="ORF">UFOVP1666_133</name>
    <name evidence="1" type="ORF">UFOVP867_88</name>
    <name evidence="2" type="ORF">UFOVP913_110</name>
    <name evidence="3" type="ORF">UFOVP993_163</name>
</gene>
<evidence type="ECO:0000313" key="2">
    <source>
        <dbReference type="EMBL" id="CAB4170789.1"/>
    </source>
</evidence>
<sequence length="85" mass="9698">MKVLFLALVVLLTSCTARPAHADGFRDDCYHMYVGTYISVCSNQKVEVPKESNYVNVDRVIPTYQIQNIYNDSCHCVQQVLVRVN</sequence>